<comment type="caution">
    <text evidence="1">The sequence shown here is derived from an EMBL/GenBank/DDBJ whole genome shotgun (WGS) entry which is preliminary data.</text>
</comment>
<evidence type="ECO:0000313" key="1">
    <source>
        <dbReference type="EMBL" id="KAJ4133733.1"/>
    </source>
</evidence>
<evidence type="ECO:0000313" key="2">
    <source>
        <dbReference type="Proteomes" id="UP001152024"/>
    </source>
</evidence>
<gene>
    <name evidence="1" type="ORF">NW768_005321</name>
</gene>
<keyword evidence="2" id="KW-1185">Reference proteome</keyword>
<protein>
    <submittedName>
        <fullName evidence="1">Uncharacterized protein</fullName>
    </submittedName>
</protein>
<reference evidence="1" key="1">
    <citation type="submission" date="2022-09" db="EMBL/GenBank/DDBJ databases">
        <title>Fusarium specimens isolated from Avocado Roots.</title>
        <authorList>
            <person name="Stajich J."/>
            <person name="Roper C."/>
            <person name="Heimlech-Rivalta G."/>
        </authorList>
    </citation>
    <scope>NUCLEOTIDE SEQUENCE</scope>
    <source>
        <strain evidence="1">CF00095</strain>
    </source>
</reference>
<dbReference type="EMBL" id="JAOQBH010000007">
    <property type="protein sequence ID" value="KAJ4133733.1"/>
    <property type="molecule type" value="Genomic_DNA"/>
</dbReference>
<proteinExistence type="predicted"/>
<dbReference type="Proteomes" id="UP001152024">
    <property type="component" value="Unassembled WGS sequence"/>
</dbReference>
<organism evidence="1 2">
    <name type="scientific">Fusarium equiseti</name>
    <name type="common">Fusarium scirpi</name>
    <dbReference type="NCBI Taxonomy" id="61235"/>
    <lineage>
        <taxon>Eukaryota</taxon>
        <taxon>Fungi</taxon>
        <taxon>Dikarya</taxon>
        <taxon>Ascomycota</taxon>
        <taxon>Pezizomycotina</taxon>
        <taxon>Sordariomycetes</taxon>
        <taxon>Hypocreomycetidae</taxon>
        <taxon>Hypocreales</taxon>
        <taxon>Nectriaceae</taxon>
        <taxon>Fusarium</taxon>
        <taxon>Fusarium incarnatum-equiseti species complex</taxon>
    </lineage>
</organism>
<name>A0ABQ8REZ9_FUSEQ</name>
<accession>A0ABQ8REZ9</accession>
<sequence>MAASEIIQRMQDAAAAYDKEELGARATLLDLNNSSLQNWRLQPTLYNASLGGSLEVASNTNIFQHLQKSENGLTTQALSEKTGIATTLLDRFMMTLGYIGEACARTGEVFRAMAAEAGLEVVGIFSNAASTQSVIELMLPSN</sequence>